<dbReference type="PROSITE" id="PS51384">
    <property type="entry name" value="FAD_FR"/>
    <property type="match status" value="1"/>
</dbReference>
<dbReference type="PANTHER" id="PTHR11972">
    <property type="entry name" value="NADPH OXIDASE"/>
    <property type="match status" value="1"/>
</dbReference>
<dbReference type="SUPFAM" id="SSF52343">
    <property type="entry name" value="Ferredoxin reductase-like, C-terminal NADP-linked domain"/>
    <property type="match status" value="1"/>
</dbReference>
<name>A0A430AI73_9ENTE</name>
<dbReference type="GO" id="GO:0005886">
    <property type="term" value="C:plasma membrane"/>
    <property type="evidence" value="ECO:0007669"/>
    <property type="project" value="TreeGrafter"/>
</dbReference>
<feature type="transmembrane region" description="Helical" evidence="2">
    <location>
        <begin position="151"/>
        <end position="173"/>
    </location>
</feature>
<dbReference type="GO" id="GO:0033215">
    <property type="term" value="P:reductive iron assimilation"/>
    <property type="evidence" value="ECO:0007669"/>
    <property type="project" value="TreeGrafter"/>
</dbReference>
<keyword evidence="2" id="KW-0472">Membrane</keyword>
<sequence>MLKKHKLAISFLWIMILILLPAPLVYLLAKNLVDTKENVIIYGLGVLAYFWWLVSVYLSTRPKWIEKEIGLPQMYLFHGVLGIFSLAFAMAHKLLAFSIDETIKDVGNWALYLALFSILYAIFFLSGWVVDRFPITKNIKNKCQFVLKHQVSVWIHRLNFVIIGLIWLHVHLIGRITSIRSFIILFDLYTIVILAKYIQYKFIETHLEKYHGQLVENHPLDKETQKIVIRLGKKVAPYKAGDIFFLRFKKNAAISQEAHPFSVSSAPSYSRKQVQFTIQRLGDYTKKISEVPLGSQVYLEGPFGMLDEIVQFSIQKKQSVVLYGLGSGIAPLLSLALEYGNSCSMHVIWSIHQDATPYYHQEFLKLQEENSRFQYDVKKSRYTLEDLTSIIDKSEIEHAKFIIVGSASVVLKVESNLKKLGVTKKQIVDERLTM</sequence>
<dbReference type="InterPro" id="IPR017938">
    <property type="entry name" value="Riboflavin_synthase-like_b-brl"/>
</dbReference>
<dbReference type="InterPro" id="IPR017927">
    <property type="entry name" value="FAD-bd_FR_type"/>
</dbReference>
<feature type="transmembrane region" description="Helical" evidence="2">
    <location>
        <begin position="7"/>
        <end position="27"/>
    </location>
</feature>
<dbReference type="OrthoDB" id="573132at2"/>
<evidence type="ECO:0000259" key="3">
    <source>
        <dbReference type="PROSITE" id="PS51384"/>
    </source>
</evidence>
<dbReference type="RefSeq" id="WP_126821743.1">
    <property type="nucleotide sequence ID" value="NZ_JBHLWU010000001.1"/>
</dbReference>
<dbReference type="PANTHER" id="PTHR11972:SF69">
    <property type="entry name" value="FERRIC REDUCTION OXIDASE 6-RELATED"/>
    <property type="match status" value="1"/>
</dbReference>
<proteinExistence type="predicted"/>
<evidence type="ECO:0000256" key="2">
    <source>
        <dbReference type="SAM" id="Phobius"/>
    </source>
</evidence>
<dbReference type="Gene3D" id="3.40.50.80">
    <property type="entry name" value="Nucleotide-binding domain of ferredoxin-NADP reductase (FNR) module"/>
    <property type="match status" value="1"/>
</dbReference>
<dbReference type="InterPro" id="IPR013112">
    <property type="entry name" value="FAD-bd_8"/>
</dbReference>
<evidence type="ECO:0000313" key="4">
    <source>
        <dbReference type="EMBL" id="RSU07785.1"/>
    </source>
</evidence>
<dbReference type="Pfam" id="PF08022">
    <property type="entry name" value="FAD_binding_8"/>
    <property type="match status" value="1"/>
</dbReference>
<keyword evidence="2" id="KW-1133">Transmembrane helix</keyword>
<organism evidence="4 5">
    <name type="scientific">Vagococcus entomophilus</name>
    <dbReference type="NCBI Taxonomy" id="1160095"/>
    <lineage>
        <taxon>Bacteria</taxon>
        <taxon>Bacillati</taxon>
        <taxon>Bacillota</taxon>
        <taxon>Bacilli</taxon>
        <taxon>Lactobacillales</taxon>
        <taxon>Enterococcaceae</taxon>
        <taxon>Vagococcus</taxon>
    </lineage>
</organism>
<keyword evidence="2" id="KW-0812">Transmembrane</keyword>
<dbReference type="InterPro" id="IPR039261">
    <property type="entry name" value="FNR_nucleotide-bd"/>
</dbReference>
<evidence type="ECO:0000313" key="5">
    <source>
        <dbReference type="Proteomes" id="UP000288669"/>
    </source>
</evidence>
<dbReference type="GO" id="GO:0016175">
    <property type="term" value="F:superoxide-generating NAD(P)H oxidase activity"/>
    <property type="evidence" value="ECO:0007669"/>
    <property type="project" value="TreeGrafter"/>
</dbReference>
<reference evidence="4 5" key="1">
    <citation type="submission" date="2017-05" db="EMBL/GenBank/DDBJ databases">
        <title>Vagococcus spp. assemblies.</title>
        <authorList>
            <person name="Gulvik C.A."/>
        </authorList>
    </citation>
    <scope>NUCLEOTIDE SEQUENCE [LARGE SCALE GENOMIC DNA]</scope>
    <source>
        <strain evidence="4 5">DSM 24756</strain>
    </source>
</reference>
<dbReference type="InterPro" id="IPR050369">
    <property type="entry name" value="RBOH/FRE"/>
</dbReference>
<gene>
    <name evidence="4" type="ORF">CBF30_00670</name>
</gene>
<feature type="transmembrane region" description="Helical" evidence="2">
    <location>
        <begin position="109"/>
        <end position="130"/>
    </location>
</feature>
<feature type="transmembrane region" description="Helical" evidence="2">
    <location>
        <begin position="39"/>
        <end position="58"/>
    </location>
</feature>
<dbReference type="SUPFAM" id="SSF63380">
    <property type="entry name" value="Riboflavin synthase domain-like"/>
    <property type="match status" value="1"/>
</dbReference>
<protein>
    <submittedName>
        <fullName evidence="4">Iron reductase</fullName>
    </submittedName>
</protein>
<dbReference type="EMBL" id="NGJZ01000001">
    <property type="protein sequence ID" value="RSU07785.1"/>
    <property type="molecule type" value="Genomic_DNA"/>
</dbReference>
<accession>A0A430AI73</accession>
<dbReference type="Gene3D" id="2.40.30.10">
    <property type="entry name" value="Translation factors"/>
    <property type="match status" value="1"/>
</dbReference>
<dbReference type="AlphaFoldDB" id="A0A430AI73"/>
<dbReference type="Proteomes" id="UP000288669">
    <property type="component" value="Unassembled WGS sequence"/>
</dbReference>
<evidence type="ECO:0000256" key="1">
    <source>
        <dbReference type="ARBA" id="ARBA00023002"/>
    </source>
</evidence>
<keyword evidence="1" id="KW-0560">Oxidoreductase</keyword>
<feature type="domain" description="FAD-binding FR-type" evidence="3">
    <location>
        <begin position="207"/>
        <end position="309"/>
    </location>
</feature>
<comment type="caution">
    <text evidence="4">The sequence shown here is derived from an EMBL/GenBank/DDBJ whole genome shotgun (WGS) entry which is preliminary data.</text>
</comment>
<keyword evidence="5" id="KW-1185">Reference proteome</keyword>
<dbReference type="GO" id="GO:0000293">
    <property type="term" value="F:ferric-chelate reductase activity"/>
    <property type="evidence" value="ECO:0007669"/>
    <property type="project" value="TreeGrafter"/>
</dbReference>
<feature type="transmembrane region" description="Helical" evidence="2">
    <location>
        <begin position="70"/>
        <end position="89"/>
    </location>
</feature>